<dbReference type="PROSITE" id="PS01153">
    <property type="entry name" value="NOL1_NOP2_SUN"/>
    <property type="match status" value="1"/>
</dbReference>
<dbReference type="PROSITE" id="PS51686">
    <property type="entry name" value="SAM_MT_RSMB_NOP"/>
    <property type="match status" value="1"/>
</dbReference>
<dbReference type="GO" id="GO:0006355">
    <property type="term" value="P:regulation of DNA-templated transcription"/>
    <property type="evidence" value="ECO:0007669"/>
    <property type="project" value="InterPro"/>
</dbReference>
<protein>
    <recommendedName>
        <fullName evidence="4">16S rRNA (cytosine(967)-C(5))-methyltransferase</fullName>
        <ecNumber evidence="4">2.1.1.176</ecNumber>
    </recommendedName>
    <alternativeName>
        <fullName evidence="11">16S rRNA m5C967 methyltransferase</fullName>
    </alternativeName>
    <alternativeName>
        <fullName evidence="12">rRNA (cytosine-C(5)-)-methyltransferase RsmB</fullName>
    </alternativeName>
</protein>
<evidence type="ECO:0000256" key="5">
    <source>
        <dbReference type="ARBA" id="ARBA00022490"/>
    </source>
</evidence>
<dbReference type="GO" id="GO:0005737">
    <property type="term" value="C:cytoplasm"/>
    <property type="evidence" value="ECO:0007669"/>
    <property type="project" value="UniProtKB-SubCell"/>
</dbReference>
<comment type="similarity">
    <text evidence="3 14">Belongs to the class I-like SAM-binding methyltransferase superfamily. RsmB/NOP family.</text>
</comment>
<feature type="binding site" evidence="14">
    <location>
        <position position="284"/>
    </location>
    <ligand>
        <name>S-adenosyl-L-methionine</name>
        <dbReference type="ChEBI" id="CHEBI:59789"/>
    </ligand>
</feature>
<dbReference type="GO" id="GO:0003723">
    <property type="term" value="F:RNA binding"/>
    <property type="evidence" value="ECO:0007669"/>
    <property type="project" value="UniProtKB-UniRule"/>
</dbReference>
<evidence type="ECO:0000256" key="13">
    <source>
        <dbReference type="ARBA" id="ARBA00047283"/>
    </source>
</evidence>
<feature type="active site" description="Nucleophile" evidence="14">
    <location>
        <position position="384"/>
    </location>
</feature>
<evidence type="ECO:0000256" key="6">
    <source>
        <dbReference type="ARBA" id="ARBA00022552"/>
    </source>
</evidence>
<dbReference type="Pfam" id="PF22458">
    <property type="entry name" value="RsmF-B_ferredox"/>
    <property type="match status" value="1"/>
</dbReference>
<feature type="domain" description="SAM-dependent MTase RsmB/NOP-type" evidence="15">
    <location>
        <begin position="172"/>
        <end position="445"/>
    </location>
</feature>
<dbReference type="Pfam" id="PF01029">
    <property type="entry name" value="NusB"/>
    <property type="match status" value="1"/>
</dbReference>
<dbReference type="Gene3D" id="3.40.50.150">
    <property type="entry name" value="Vaccinia Virus protein VP39"/>
    <property type="match status" value="1"/>
</dbReference>
<evidence type="ECO:0000256" key="2">
    <source>
        <dbReference type="ARBA" id="ARBA00004496"/>
    </source>
</evidence>
<dbReference type="CDD" id="cd02440">
    <property type="entry name" value="AdoMet_MTases"/>
    <property type="match status" value="1"/>
</dbReference>
<dbReference type="EC" id="2.1.1.176" evidence="4"/>
<reference evidence="16 17" key="1">
    <citation type="submission" date="2014-06" db="EMBL/GenBank/DDBJ databases">
        <title>Functional and comparative genomic analyses of the Drosophila gut microbiota identify candidate symbiosis factors.</title>
        <authorList>
            <person name="Newell P.D."/>
            <person name="Chaston J.M."/>
            <person name="Douglas A.E."/>
        </authorList>
    </citation>
    <scope>NUCLEOTIDE SEQUENCE [LARGE SCALE GENOMIC DNA]</scope>
    <source>
        <strain evidence="16 17">DmCS_002</strain>
    </source>
</reference>
<evidence type="ECO:0000256" key="11">
    <source>
        <dbReference type="ARBA" id="ARBA00030399"/>
    </source>
</evidence>
<name>A0A0C1PQI3_9LACO</name>
<evidence type="ECO:0000256" key="10">
    <source>
        <dbReference type="ARBA" id="ARBA00022884"/>
    </source>
</evidence>
<feature type="binding site" evidence="14">
    <location>
        <position position="312"/>
    </location>
    <ligand>
        <name>S-adenosyl-L-methionine</name>
        <dbReference type="ChEBI" id="CHEBI:59789"/>
    </ligand>
</feature>
<dbReference type="Gene3D" id="1.10.940.10">
    <property type="entry name" value="NusB-like"/>
    <property type="match status" value="1"/>
</dbReference>
<dbReference type="PANTHER" id="PTHR22807">
    <property type="entry name" value="NOP2 YEAST -RELATED NOL1/NOP2/FMU SUN DOMAIN-CONTAINING"/>
    <property type="match status" value="1"/>
</dbReference>
<sequence length="446" mass="50456">MTENNSSNPRYLAVKTLERVHGGAYSNLQINNVIDSSTMSSRDISLFTNIVYGVIQHRLTLEYYVNQLVKKPDKLDGWVKELLYTAIYQMQYLDKVPDRAIFDESIKIAKKRGHDGIRRLVTGVLHHIQRNGLPQIDKPQDSASYYSILYSVPLWIVEQLNEQIGLDKTINIFKSINQPAKQSIRVNQQKISDANLTRELVQEGYDVKTSEVADHALILSGKSDSSSPLFKTGMFTIQDESAMLPVQSMDIHGDDYILDACAAPGGKTTQIAEYLASGKVEALDLHQKKLNKIEQNAARMGVKDKIEVHALDARKVSNLFRNEVFDKILVDAPCSGLGLMRRKPEIRYDKTLDDVSHLSKVQAEILDAVAPTLKVGGQLVFSTCTILNQENRDNVKKFLDNHPNFKPIWVETKQNLKPKRETDGLRIYPDDYDSDGFFISGFQRIK</sequence>
<comment type="catalytic activity">
    <reaction evidence="13">
        <text>cytidine(967) in 16S rRNA + S-adenosyl-L-methionine = 5-methylcytidine(967) in 16S rRNA + S-adenosyl-L-homocysteine + H(+)</text>
        <dbReference type="Rhea" id="RHEA:42748"/>
        <dbReference type="Rhea" id="RHEA-COMP:10219"/>
        <dbReference type="Rhea" id="RHEA-COMP:10220"/>
        <dbReference type="ChEBI" id="CHEBI:15378"/>
        <dbReference type="ChEBI" id="CHEBI:57856"/>
        <dbReference type="ChEBI" id="CHEBI:59789"/>
        <dbReference type="ChEBI" id="CHEBI:74483"/>
        <dbReference type="ChEBI" id="CHEBI:82748"/>
        <dbReference type="EC" id="2.1.1.176"/>
    </reaction>
</comment>
<dbReference type="FunFam" id="1.10.940.10:FF:000006">
    <property type="entry name" value="16S rRNA (Cytosine(967)-C(5))-methyltransferase RsmB"/>
    <property type="match status" value="1"/>
</dbReference>
<evidence type="ECO:0000256" key="7">
    <source>
        <dbReference type="ARBA" id="ARBA00022603"/>
    </source>
</evidence>
<dbReference type="RefSeq" id="WP_039143961.1">
    <property type="nucleotide sequence ID" value="NZ_JOJZ01000010.1"/>
</dbReference>
<keyword evidence="5" id="KW-0963">Cytoplasm</keyword>
<feature type="binding site" evidence="14">
    <location>
        <begin position="261"/>
        <end position="267"/>
    </location>
    <ligand>
        <name>S-adenosyl-L-methionine</name>
        <dbReference type="ChEBI" id="CHEBI:59789"/>
    </ligand>
</feature>
<dbReference type="Pfam" id="PF01189">
    <property type="entry name" value="Methyltr_RsmB-F"/>
    <property type="match status" value="1"/>
</dbReference>
<evidence type="ECO:0000256" key="4">
    <source>
        <dbReference type="ARBA" id="ARBA00012140"/>
    </source>
</evidence>
<gene>
    <name evidence="16" type="ORF">LfDm3_0561</name>
</gene>
<keyword evidence="8 14" id="KW-0808">Transferase</keyword>
<dbReference type="OrthoDB" id="9810297at2"/>
<evidence type="ECO:0000259" key="15">
    <source>
        <dbReference type="PROSITE" id="PS51686"/>
    </source>
</evidence>
<evidence type="ECO:0000256" key="12">
    <source>
        <dbReference type="ARBA" id="ARBA00031088"/>
    </source>
</evidence>
<dbReference type="InterPro" id="IPR018314">
    <property type="entry name" value="RsmB/NOL1/NOP2-like_CS"/>
</dbReference>
<dbReference type="InterPro" id="IPR029063">
    <property type="entry name" value="SAM-dependent_MTases_sf"/>
</dbReference>
<evidence type="ECO:0000256" key="3">
    <source>
        <dbReference type="ARBA" id="ARBA00007494"/>
    </source>
</evidence>
<evidence type="ECO:0000256" key="9">
    <source>
        <dbReference type="ARBA" id="ARBA00022691"/>
    </source>
</evidence>
<dbReference type="InterPro" id="IPR023267">
    <property type="entry name" value="RCMT"/>
</dbReference>
<dbReference type="InterPro" id="IPR049560">
    <property type="entry name" value="MeTrfase_RsmB-F_NOP2_cat"/>
</dbReference>
<dbReference type="AlphaFoldDB" id="A0A0C1PQI3"/>
<dbReference type="SUPFAM" id="SSF48013">
    <property type="entry name" value="NusB-like"/>
    <property type="match status" value="1"/>
</dbReference>
<dbReference type="SUPFAM" id="SSF53335">
    <property type="entry name" value="S-adenosyl-L-methionine-dependent methyltransferases"/>
    <property type="match status" value="1"/>
</dbReference>
<dbReference type="InterPro" id="IPR054728">
    <property type="entry name" value="RsmB-like_ferredoxin"/>
</dbReference>
<dbReference type="InterPro" id="IPR006027">
    <property type="entry name" value="NusB_RsmB_TIM44"/>
</dbReference>
<dbReference type="EMBL" id="JOJZ01000010">
    <property type="protein sequence ID" value="KID42156.1"/>
    <property type="molecule type" value="Genomic_DNA"/>
</dbReference>
<evidence type="ECO:0000313" key="17">
    <source>
        <dbReference type="Proteomes" id="UP000031397"/>
    </source>
</evidence>
<keyword evidence="10 14" id="KW-0694">RNA-binding</keyword>
<dbReference type="Proteomes" id="UP000031397">
    <property type="component" value="Unassembled WGS sequence"/>
</dbReference>
<keyword evidence="7 14" id="KW-0489">Methyltransferase</keyword>
<evidence type="ECO:0000256" key="1">
    <source>
        <dbReference type="ARBA" id="ARBA00002724"/>
    </source>
</evidence>
<dbReference type="InterPro" id="IPR004573">
    <property type="entry name" value="rRNA_ssu_MeTfrase_B"/>
</dbReference>
<dbReference type="FunFam" id="3.40.50.150:FF:000022">
    <property type="entry name" value="Ribosomal RNA small subunit methyltransferase B"/>
    <property type="match status" value="1"/>
</dbReference>
<comment type="function">
    <text evidence="1">Specifically methylates the cytosine at position 967 (m5C967) of 16S rRNA.</text>
</comment>
<keyword evidence="9 14" id="KW-0949">S-adenosyl-L-methionine</keyword>
<comment type="subcellular location">
    <subcellularLocation>
        <location evidence="2">Cytoplasm</location>
    </subcellularLocation>
</comment>
<dbReference type="PRINTS" id="PR02008">
    <property type="entry name" value="RCMTFAMILY"/>
</dbReference>
<feature type="binding site" evidence="14">
    <location>
        <position position="331"/>
    </location>
    <ligand>
        <name>S-adenosyl-L-methionine</name>
        <dbReference type="ChEBI" id="CHEBI:59789"/>
    </ligand>
</feature>
<dbReference type="PANTHER" id="PTHR22807:SF53">
    <property type="entry name" value="RIBOSOMAL RNA SMALL SUBUNIT METHYLTRANSFERASE B-RELATED"/>
    <property type="match status" value="1"/>
</dbReference>
<proteinExistence type="inferred from homology"/>
<accession>A0A0C1PQI3</accession>
<comment type="caution">
    <text evidence="16">The sequence shown here is derived from an EMBL/GenBank/DDBJ whole genome shotgun (WGS) entry which is preliminary data.</text>
</comment>
<keyword evidence="6" id="KW-0698">rRNA processing</keyword>
<dbReference type="GeneID" id="74913247"/>
<dbReference type="InterPro" id="IPR035926">
    <property type="entry name" value="NusB-like_sf"/>
</dbReference>
<organism evidence="16 17">
    <name type="scientific">Fructilactobacillus fructivorans</name>
    <dbReference type="NCBI Taxonomy" id="1614"/>
    <lineage>
        <taxon>Bacteria</taxon>
        <taxon>Bacillati</taxon>
        <taxon>Bacillota</taxon>
        <taxon>Bacilli</taxon>
        <taxon>Lactobacillales</taxon>
        <taxon>Lactobacillaceae</taxon>
        <taxon>Fructilactobacillus</taxon>
    </lineage>
</organism>
<evidence type="ECO:0000256" key="14">
    <source>
        <dbReference type="PROSITE-ProRule" id="PRU01023"/>
    </source>
</evidence>
<evidence type="ECO:0000256" key="8">
    <source>
        <dbReference type="ARBA" id="ARBA00022679"/>
    </source>
</evidence>
<dbReference type="NCBIfam" id="TIGR00563">
    <property type="entry name" value="rsmB"/>
    <property type="match status" value="1"/>
</dbReference>
<dbReference type="InterPro" id="IPR001678">
    <property type="entry name" value="MeTrfase_RsmB-F_NOP2_dom"/>
</dbReference>
<dbReference type="GO" id="GO:0008649">
    <property type="term" value="F:rRNA methyltransferase activity"/>
    <property type="evidence" value="ECO:0007669"/>
    <property type="project" value="InterPro"/>
</dbReference>
<evidence type="ECO:0000313" key="16">
    <source>
        <dbReference type="EMBL" id="KID42156.1"/>
    </source>
</evidence>
<keyword evidence="17" id="KW-1185">Reference proteome</keyword>
<dbReference type="PATRIC" id="fig|1614.7.peg.549"/>
<dbReference type="Gene3D" id="3.30.70.1170">
    <property type="entry name" value="Sun protein, domain 3"/>
    <property type="match status" value="1"/>
</dbReference>
<dbReference type="NCBIfam" id="NF011494">
    <property type="entry name" value="PRK14902.1"/>
    <property type="match status" value="1"/>
</dbReference>